<dbReference type="CDD" id="cd03038">
    <property type="entry name" value="GST_N_etherase_LigE"/>
    <property type="match status" value="1"/>
</dbReference>
<dbReference type="EMBL" id="MLYV02001305">
    <property type="protein sequence ID" value="PSR70890.1"/>
    <property type="molecule type" value="Genomic_DNA"/>
</dbReference>
<feature type="domain" description="GST N-terminal" evidence="1">
    <location>
        <begin position="12"/>
        <end position="103"/>
    </location>
</feature>
<dbReference type="SUPFAM" id="SSF47616">
    <property type="entry name" value="GST C-terminal domain-like"/>
    <property type="match status" value="1"/>
</dbReference>
<comment type="caution">
    <text evidence="2">The sequence shown here is derived from an EMBL/GenBank/DDBJ whole genome shotgun (WGS) entry which is preliminary data.</text>
</comment>
<dbReference type="Proteomes" id="UP000186601">
    <property type="component" value="Unassembled WGS sequence"/>
</dbReference>
<dbReference type="InterPro" id="IPR004045">
    <property type="entry name" value="Glutathione_S-Trfase_N"/>
</dbReference>
<dbReference type="CDD" id="cd00299">
    <property type="entry name" value="GST_C_family"/>
    <property type="match status" value="1"/>
</dbReference>
<dbReference type="InterPro" id="IPR054416">
    <property type="entry name" value="GST_UstS-like_C"/>
</dbReference>
<organism evidence="2 3">
    <name type="scientific">Hermanssonia centrifuga</name>
    <dbReference type="NCBI Taxonomy" id="98765"/>
    <lineage>
        <taxon>Eukaryota</taxon>
        <taxon>Fungi</taxon>
        <taxon>Dikarya</taxon>
        <taxon>Basidiomycota</taxon>
        <taxon>Agaricomycotina</taxon>
        <taxon>Agaricomycetes</taxon>
        <taxon>Polyporales</taxon>
        <taxon>Meruliaceae</taxon>
        <taxon>Hermanssonia</taxon>
    </lineage>
</organism>
<dbReference type="Gene3D" id="1.20.1050.10">
    <property type="match status" value="1"/>
</dbReference>
<evidence type="ECO:0000313" key="2">
    <source>
        <dbReference type="EMBL" id="PSR70890.1"/>
    </source>
</evidence>
<protein>
    <recommendedName>
        <fullName evidence="1">GST N-terminal domain-containing protein</fullName>
    </recommendedName>
</protein>
<accession>A0A2R6NET6</accession>
<evidence type="ECO:0000259" key="1">
    <source>
        <dbReference type="PROSITE" id="PS50404"/>
    </source>
</evidence>
<dbReference type="STRING" id="98765.A0A2R6NET6"/>
<sequence length="248" mass="27850">MDASNPIIFYDIASGPPVIPYAPNPWKTRYALNFKGVHYQTVWVELPDVASVRNKLGVAPVRAHKDGSSFYTLPIIKDPSTGDIIGDSFEIALYLDRTYTNAPLLFPPSTIGLQAAFNVQVDAIFTRFVILCAHGLPFNSETAEQSKAAFLWRAGKTDWEDMTVRGDERAKTLEAFKEALGELAKFYRCEDGPFLEGKNASYADLIVGGWLAFMKVTLKLKEWEGLRTWHDGRWGKLHLALEKYAEVK</sequence>
<proteinExistence type="predicted"/>
<dbReference type="Pfam" id="PF13409">
    <property type="entry name" value="GST_N_2"/>
    <property type="match status" value="1"/>
</dbReference>
<dbReference type="InterPro" id="IPR036249">
    <property type="entry name" value="Thioredoxin-like_sf"/>
</dbReference>
<name>A0A2R6NET6_9APHY</name>
<dbReference type="AlphaFoldDB" id="A0A2R6NET6"/>
<dbReference type="PROSITE" id="PS50404">
    <property type="entry name" value="GST_NTER"/>
    <property type="match status" value="1"/>
</dbReference>
<dbReference type="OrthoDB" id="4951845at2759"/>
<reference evidence="2 3" key="1">
    <citation type="submission" date="2018-02" db="EMBL/GenBank/DDBJ databases">
        <title>Genome sequence of the basidiomycete white-rot fungus Phlebia centrifuga.</title>
        <authorList>
            <person name="Granchi Z."/>
            <person name="Peng M."/>
            <person name="de Vries R.P."/>
            <person name="Hilden K."/>
            <person name="Makela M.R."/>
            <person name="Grigoriev I."/>
            <person name="Riley R."/>
        </authorList>
    </citation>
    <scope>NUCLEOTIDE SEQUENCE [LARGE SCALE GENOMIC DNA]</scope>
    <source>
        <strain evidence="2 3">FBCC195</strain>
    </source>
</reference>
<dbReference type="Pfam" id="PF22041">
    <property type="entry name" value="GST_C_7"/>
    <property type="match status" value="1"/>
</dbReference>
<evidence type="ECO:0000313" key="3">
    <source>
        <dbReference type="Proteomes" id="UP000186601"/>
    </source>
</evidence>
<gene>
    <name evidence="2" type="ORF">PHLCEN_2v13252</name>
</gene>
<dbReference type="InterPro" id="IPR036282">
    <property type="entry name" value="Glutathione-S-Trfase_C_sf"/>
</dbReference>
<keyword evidence="3" id="KW-1185">Reference proteome</keyword>
<dbReference type="Gene3D" id="3.40.30.10">
    <property type="entry name" value="Glutaredoxin"/>
    <property type="match status" value="1"/>
</dbReference>
<dbReference type="SUPFAM" id="SSF52833">
    <property type="entry name" value="Thioredoxin-like"/>
    <property type="match status" value="1"/>
</dbReference>